<dbReference type="KEGG" id="mcha:111009536"/>
<accession>A0A6J1C9E1</accession>
<dbReference type="Proteomes" id="UP000504603">
    <property type="component" value="Unplaced"/>
</dbReference>
<dbReference type="GO" id="GO:0009451">
    <property type="term" value="P:RNA modification"/>
    <property type="evidence" value="ECO:0007669"/>
    <property type="project" value="InterPro"/>
</dbReference>
<dbReference type="PROSITE" id="PS51375">
    <property type="entry name" value="PPR"/>
    <property type="match status" value="4"/>
</dbReference>
<dbReference type="InterPro" id="IPR011990">
    <property type="entry name" value="TPR-like_helical_dom_sf"/>
</dbReference>
<dbReference type="InterPro" id="IPR046960">
    <property type="entry name" value="PPR_At4g14850-like_plant"/>
</dbReference>
<comment type="similarity">
    <text evidence="1">Belongs to the PPR family. PCMP-H subfamily.</text>
</comment>
<evidence type="ECO:0000313" key="5">
    <source>
        <dbReference type="Proteomes" id="UP000504603"/>
    </source>
</evidence>
<feature type="repeat" description="PPR" evidence="4">
    <location>
        <begin position="420"/>
        <end position="454"/>
    </location>
</feature>
<dbReference type="GeneID" id="111009536"/>
<dbReference type="AlphaFoldDB" id="A0A6J1C9E1"/>
<dbReference type="InterPro" id="IPR002885">
    <property type="entry name" value="PPR_rpt"/>
</dbReference>
<dbReference type="PANTHER" id="PTHR47926">
    <property type="entry name" value="PENTATRICOPEPTIDE REPEAT-CONTAINING PROTEIN"/>
    <property type="match status" value="1"/>
</dbReference>
<name>A0A6J1C9E1_MOMCH</name>
<gene>
    <name evidence="6" type="primary">LOC111009536</name>
</gene>
<evidence type="ECO:0000313" key="6">
    <source>
        <dbReference type="RefSeq" id="XP_022138321.1"/>
    </source>
</evidence>
<dbReference type="FunFam" id="1.25.40.10:FF:000212">
    <property type="entry name" value="Pentatricopeptide repeat-containing protein At2g03380, mitochondrial"/>
    <property type="match status" value="1"/>
</dbReference>
<dbReference type="FunFam" id="1.25.40.10:FF:000333">
    <property type="entry name" value="Pentatricopeptide repeat-containing protein"/>
    <property type="match status" value="1"/>
</dbReference>
<dbReference type="PANTHER" id="PTHR47926:SF407">
    <property type="entry name" value="(WILD MALAYSIAN BANANA) HYPOTHETICAL PROTEIN"/>
    <property type="match status" value="1"/>
</dbReference>
<feature type="repeat" description="PPR" evidence="4">
    <location>
        <begin position="257"/>
        <end position="291"/>
    </location>
</feature>
<dbReference type="GO" id="GO:0003723">
    <property type="term" value="F:RNA binding"/>
    <property type="evidence" value="ECO:0007669"/>
    <property type="project" value="InterPro"/>
</dbReference>
<dbReference type="OrthoDB" id="601293at2759"/>
<dbReference type="NCBIfam" id="TIGR00756">
    <property type="entry name" value="PPR"/>
    <property type="match status" value="5"/>
</dbReference>
<dbReference type="Pfam" id="PF01535">
    <property type="entry name" value="PPR"/>
    <property type="match status" value="7"/>
</dbReference>
<dbReference type="FunFam" id="1.25.40.10:FF:000442">
    <property type="entry name" value="Pentatricopeptide repeat-containing protein At3g49710"/>
    <property type="match status" value="1"/>
</dbReference>
<dbReference type="Pfam" id="PF20431">
    <property type="entry name" value="E_motif"/>
    <property type="match status" value="1"/>
</dbReference>
<proteinExistence type="inferred from homology"/>
<keyword evidence="5" id="KW-1185">Reference proteome</keyword>
<keyword evidence="2" id="KW-0677">Repeat</keyword>
<dbReference type="Pfam" id="PF13041">
    <property type="entry name" value="PPR_2"/>
    <property type="match status" value="3"/>
</dbReference>
<feature type="repeat" description="PPR" evidence="4">
    <location>
        <begin position="160"/>
        <end position="190"/>
    </location>
</feature>
<organism evidence="5 6">
    <name type="scientific">Momordica charantia</name>
    <name type="common">Bitter gourd</name>
    <name type="synonym">Balsam pear</name>
    <dbReference type="NCBI Taxonomy" id="3673"/>
    <lineage>
        <taxon>Eukaryota</taxon>
        <taxon>Viridiplantae</taxon>
        <taxon>Streptophyta</taxon>
        <taxon>Embryophyta</taxon>
        <taxon>Tracheophyta</taxon>
        <taxon>Spermatophyta</taxon>
        <taxon>Magnoliopsida</taxon>
        <taxon>eudicotyledons</taxon>
        <taxon>Gunneridae</taxon>
        <taxon>Pentapetalae</taxon>
        <taxon>rosids</taxon>
        <taxon>fabids</taxon>
        <taxon>Cucurbitales</taxon>
        <taxon>Cucurbitaceae</taxon>
        <taxon>Momordiceae</taxon>
        <taxon>Momordica</taxon>
    </lineage>
</organism>
<dbReference type="FunFam" id="1.25.40.10:FF:000596">
    <property type="entry name" value="Pentatricopeptide repeat-containing protein, mitochondrial"/>
    <property type="match status" value="1"/>
</dbReference>
<evidence type="ECO:0000256" key="3">
    <source>
        <dbReference type="ARBA" id="ARBA00061659"/>
    </source>
</evidence>
<dbReference type="InterPro" id="IPR046848">
    <property type="entry name" value="E_motif"/>
</dbReference>
<comment type="similarity">
    <text evidence="3">Belongs to the PPR family. PCMP-E subfamily.</text>
</comment>
<protein>
    <submittedName>
        <fullName evidence="6">Pentatricopeptide repeat-containing protein At5g19020, mitochondrial</fullName>
    </submittedName>
</protein>
<dbReference type="RefSeq" id="XP_022138321.1">
    <property type="nucleotide sequence ID" value="XM_022282629.1"/>
</dbReference>
<dbReference type="Gene3D" id="1.25.40.10">
    <property type="entry name" value="Tetratricopeptide repeat domain"/>
    <property type="match status" value="5"/>
</dbReference>
<evidence type="ECO:0000256" key="2">
    <source>
        <dbReference type="ARBA" id="ARBA00022737"/>
    </source>
</evidence>
<evidence type="ECO:0000256" key="4">
    <source>
        <dbReference type="PROSITE-ProRule" id="PRU00708"/>
    </source>
</evidence>
<feature type="repeat" description="PPR" evidence="4">
    <location>
        <begin position="125"/>
        <end position="159"/>
    </location>
</feature>
<evidence type="ECO:0000256" key="1">
    <source>
        <dbReference type="ARBA" id="ARBA00006643"/>
    </source>
</evidence>
<sequence>MLLSQIPKLFPRHITTALSFSPLYLKWVSTLSTTASTPGPLQNLPSCFNGRPSGTCLDYELSLVSALKFCASSAAIFQGQQIHVIVLKTGFNSNTFIRNSLINMYAKCGRLSDGRLLCDSCSNLDPVSCNIMISGYIKFRQLDNARQLFDIMPERGCVSYTTMILGLAQNACWSEAIEIFKDMRSSGVAPNEVTMASVMSACSHIGGIWNCRMLHALVMKLNFTGLVLISTNLLHMYCVCSSLEEARRLFSEMPERNTVSWNVMLKGYVKSGLVDEAREFFERIPERDLISWATIIDGYVQVKQLREAFFMYSEMRKSDLEPNEVMIVDLLSACGQSMSVNEGRQFHSVIVKTGFDCFDFIQATVISFYAACGRIDLAYLQYQVSDKNHLTSSNALIVGFTKNGLIERARQIFDVMPEKDVFSWSTMISGYAQNELPDMALELFHEMVVSGVEPNEITMVSVFSTIAALGKLAEGRWAHEYICSKGIYLNDNLSAAIIDMYAKCGSISTALDLFYQIRDKASTVSPWNAIICGLAMHGHANSSLGIFSNLQRRSIMLNSITFLGVLGACCHAGLVELGEKYFWSMKSVYGIEPNIKHYGCLVDLLGRAGRLREAEERIRTMPMKADVVIWGTLLAACRTHGEVEIGERAAESLARLEPSHGAGRVLLSNLYADAGMWEDASLVRRAMQGQRMIRSPGCSVV</sequence>
<reference evidence="6" key="1">
    <citation type="submission" date="2025-08" db="UniProtKB">
        <authorList>
            <consortium name="RefSeq"/>
        </authorList>
    </citation>
    <scope>IDENTIFICATION</scope>
    <source>
        <strain evidence="6">OHB3-1</strain>
    </source>
</reference>